<accession>A0ABQ5PUE1</accession>
<evidence type="ECO:0000256" key="6">
    <source>
        <dbReference type="ARBA" id="ARBA00023274"/>
    </source>
</evidence>
<comment type="cofactor">
    <cofactor evidence="8">
        <name>Zn(2+)</name>
        <dbReference type="ChEBI" id="CHEBI:29105"/>
    </cofactor>
    <text evidence="8">Binds 1 zinc ion per subunit.</text>
</comment>
<evidence type="ECO:0000256" key="5">
    <source>
        <dbReference type="ARBA" id="ARBA00022980"/>
    </source>
</evidence>
<dbReference type="Gene3D" id="4.10.830.30">
    <property type="entry name" value="Ribosomal protein L31"/>
    <property type="match status" value="1"/>
</dbReference>
<dbReference type="PROSITE" id="PS01143">
    <property type="entry name" value="RIBOSOMAL_L31"/>
    <property type="match status" value="1"/>
</dbReference>
<feature type="binding site" evidence="8">
    <location>
        <position position="16"/>
    </location>
    <ligand>
        <name>Zn(2+)</name>
        <dbReference type="ChEBI" id="CHEBI:29105"/>
    </ligand>
</feature>
<dbReference type="PANTHER" id="PTHR33280:SF1">
    <property type="entry name" value="LARGE RIBOSOMAL SUBUNIT PROTEIN BL31C"/>
    <property type="match status" value="1"/>
</dbReference>
<comment type="caution">
    <text evidence="10">The sequence shown here is derived from an EMBL/GenBank/DDBJ whole genome shotgun (WGS) entry which is preliminary data.</text>
</comment>
<gene>
    <name evidence="8 10" type="primary">rpmE</name>
    <name evidence="10" type="ORF">GETHED_04310</name>
</gene>
<keyword evidence="8" id="KW-0862">Zinc</keyword>
<dbReference type="GO" id="GO:0005840">
    <property type="term" value="C:ribosome"/>
    <property type="evidence" value="ECO:0007669"/>
    <property type="project" value="UniProtKB-KW"/>
</dbReference>
<keyword evidence="6 8" id="KW-0687">Ribonucleoprotein</keyword>
<evidence type="ECO:0000256" key="4">
    <source>
        <dbReference type="ARBA" id="ARBA00022884"/>
    </source>
</evidence>
<evidence type="ECO:0000256" key="2">
    <source>
        <dbReference type="ARBA" id="ARBA00011838"/>
    </source>
</evidence>
<keyword evidence="5 8" id="KW-0689">Ribosomal protein</keyword>
<comment type="subunit">
    <text evidence="2 8">Part of the 50S ribosomal subunit.</text>
</comment>
<dbReference type="NCBIfam" id="NF001809">
    <property type="entry name" value="PRK00528.1"/>
    <property type="match status" value="1"/>
</dbReference>
<name>A0ABQ5PUE1_9BACT</name>
<dbReference type="Proteomes" id="UP001165044">
    <property type="component" value="Unassembled WGS sequence"/>
</dbReference>
<comment type="similarity">
    <text evidence="1 8">Belongs to the bacterial ribosomal protein bL31 family. Type A subfamily.</text>
</comment>
<evidence type="ECO:0000256" key="7">
    <source>
        <dbReference type="ARBA" id="ARBA00035687"/>
    </source>
</evidence>
<dbReference type="InterPro" id="IPR027491">
    <property type="entry name" value="Ribosomal_bL31_A"/>
</dbReference>
<dbReference type="InterPro" id="IPR002150">
    <property type="entry name" value="Ribosomal_bL31"/>
</dbReference>
<keyword evidence="11" id="KW-1185">Reference proteome</keyword>
<feature type="binding site" evidence="8">
    <location>
        <position position="36"/>
    </location>
    <ligand>
        <name>Zn(2+)</name>
        <dbReference type="ChEBI" id="CHEBI:29105"/>
    </ligand>
</feature>
<dbReference type="PRINTS" id="PR01249">
    <property type="entry name" value="RIBOSOMALL31"/>
</dbReference>
<keyword evidence="3 8" id="KW-0699">rRNA-binding</keyword>
<comment type="function">
    <text evidence="8">Binds the 23S rRNA.</text>
</comment>
<protein>
    <recommendedName>
        <fullName evidence="7 8">Large ribosomal subunit protein bL31</fullName>
    </recommendedName>
</protein>
<feature type="region of interest" description="Disordered" evidence="9">
    <location>
        <begin position="67"/>
        <end position="86"/>
    </location>
</feature>
<dbReference type="NCBIfam" id="TIGR00105">
    <property type="entry name" value="L31"/>
    <property type="match status" value="1"/>
</dbReference>
<dbReference type="HAMAP" id="MF_00501">
    <property type="entry name" value="Ribosomal_bL31_1"/>
    <property type="match status" value="1"/>
</dbReference>
<evidence type="ECO:0000256" key="1">
    <source>
        <dbReference type="ARBA" id="ARBA00009296"/>
    </source>
</evidence>
<evidence type="ECO:0000256" key="8">
    <source>
        <dbReference type="HAMAP-Rule" id="MF_00501"/>
    </source>
</evidence>
<evidence type="ECO:0000256" key="3">
    <source>
        <dbReference type="ARBA" id="ARBA00022730"/>
    </source>
</evidence>
<dbReference type="Pfam" id="PF01197">
    <property type="entry name" value="Ribosomal_L31"/>
    <property type="match status" value="1"/>
</dbReference>
<keyword evidence="8" id="KW-0479">Metal-binding</keyword>
<dbReference type="InterPro" id="IPR042105">
    <property type="entry name" value="Ribosomal_bL31_sf"/>
</dbReference>
<dbReference type="EMBL" id="BSDC01000001">
    <property type="protein sequence ID" value="GLH66067.1"/>
    <property type="molecule type" value="Genomic_DNA"/>
</dbReference>
<dbReference type="NCBIfam" id="NF000612">
    <property type="entry name" value="PRK00019.1"/>
    <property type="match status" value="1"/>
</dbReference>
<sequence>MKEKIHPELHDVKVHCACGNEFMTRSTKKELRVEICSNCHPFFTGKQRLMDTEGRVEKFNKKYAKKEAPAAPAEAAVETAPETTEA</sequence>
<evidence type="ECO:0000256" key="9">
    <source>
        <dbReference type="SAM" id="MobiDB-lite"/>
    </source>
</evidence>
<evidence type="ECO:0000313" key="11">
    <source>
        <dbReference type="Proteomes" id="UP001165044"/>
    </source>
</evidence>
<proteinExistence type="inferred from homology"/>
<evidence type="ECO:0000313" key="10">
    <source>
        <dbReference type="EMBL" id="GLH66067.1"/>
    </source>
</evidence>
<feature type="binding site" evidence="8">
    <location>
        <position position="18"/>
    </location>
    <ligand>
        <name>Zn(2+)</name>
        <dbReference type="ChEBI" id="CHEBI:29105"/>
    </ligand>
</feature>
<organism evidence="10 11">
    <name type="scientific">Geothrix edaphica</name>
    <dbReference type="NCBI Taxonomy" id="2927976"/>
    <lineage>
        <taxon>Bacteria</taxon>
        <taxon>Pseudomonadati</taxon>
        <taxon>Acidobacteriota</taxon>
        <taxon>Holophagae</taxon>
        <taxon>Holophagales</taxon>
        <taxon>Holophagaceae</taxon>
        <taxon>Geothrix</taxon>
    </lineage>
</organism>
<dbReference type="RefSeq" id="WP_285606154.1">
    <property type="nucleotide sequence ID" value="NZ_BSDC01000001.1"/>
</dbReference>
<reference evidence="10" key="1">
    <citation type="journal article" date="2023" name="Antonie Van Leeuwenhoek">
        <title>Mesoterricola silvestris gen. nov., sp. nov., Mesoterricola sediminis sp. nov., Geothrix oryzae sp. nov., Geothrix edaphica sp. nov., Geothrix rubra sp. nov., and Geothrix limicola sp. nov., six novel members of Acidobacteriota isolated from soils.</title>
        <authorList>
            <person name="Itoh H."/>
            <person name="Sugisawa Y."/>
            <person name="Mise K."/>
            <person name="Xu Z."/>
            <person name="Kuniyasu M."/>
            <person name="Ushijima N."/>
            <person name="Kawano K."/>
            <person name="Kobayashi E."/>
            <person name="Shiratori Y."/>
            <person name="Masuda Y."/>
            <person name="Senoo K."/>
        </authorList>
    </citation>
    <scope>NUCLEOTIDE SEQUENCE</scope>
    <source>
        <strain evidence="10">Red802</strain>
    </source>
</reference>
<dbReference type="PANTHER" id="PTHR33280">
    <property type="entry name" value="50S RIBOSOMAL PROTEIN L31, CHLOROPLASTIC"/>
    <property type="match status" value="1"/>
</dbReference>
<dbReference type="InterPro" id="IPR034704">
    <property type="entry name" value="Ribosomal_bL28/bL31-like_sf"/>
</dbReference>
<keyword evidence="4 8" id="KW-0694">RNA-binding</keyword>
<dbReference type="SUPFAM" id="SSF143800">
    <property type="entry name" value="L28p-like"/>
    <property type="match status" value="1"/>
</dbReference>
<feature type="binding site" evidence="8">
    <location>
        <position position="39"/>
    </location>
    <ligand>
        <name>Zn(2+)</name>
        <dbReference type="ChEBI" id="CHEBI:29105"/>
    </ligand>
</feature>
<feature type="compositionally biased region" description="Low complexity" evidence="9">
    <location>
        <begin position="69"/>
        <end position="86"/>
    </location>
</feature>